<feature type="region of interest" description="Disordered" evidence="1">
    <location>
        <begin position="1"/>
        <end position="35"/>
    </location>
</feature>
<dbReference type="NCBIfam" id="TIGR04433">
    <property type="entry name" value="UrcA_uranyl"/>
    <property type="match status" value="1"/>
</dbReference>
<dbReference type="EMBL" id="CP000449">
    <property type="protein sequence ID" value="ABI64813.1"/>
    <property type="molecule type" value="Genomic_DNA"/>
</dbReference>
<dbReference type="STRING" id="394221.Mmar10_0520"/>
<proteinExistence type="predicted"/>
<protein>
    <recommendedName>
        <fullName evidence="4">UrcA family protein</fullName>
    </recommendedName>
</protein>
<feature type="compositionally biased region" description="Polar residues" evidence="1">
    <location>
        <begin position="10"/>
        <end position="19"/>
    </location>
</feature>
<evidence type="ECO:0000256" key="1">
    <source>
        <dbReference type="SAM" id="MobiDB-lite"/>
    </source>
</evidence>
<evidence type="ECO:0000313" key="3">
    <source>
        <dbReference type="Proteomes" id="UP000001964"/>
    </source>
</evidence>
<gene>
    <name evidence="2" type="ordered locus">Mmar10_0520</name>
</gene>
<evidence type="ECO:0000313" key="2">
    <source>
        <dbReference type="EMBL" id="ABI64813.1"/>
    </source>
</evidence>
<organism evidence="2 3">
    <name type="scientific">Maricaulis maris (strain MCS10)</name>
    <name type="common">Caulobacter maris</name>
    <dbReference type="NCBI Taxonomy" id="394221"/>
    <lineage>
        <taxon>Bacteria</taxon>
        <taxon>Pseudomonadati</taxon>
        <taxon>Pseudomonadota</taxon>
        <taxon>Alphaproteobacteria</taxon>
        <taxon>Maricaulales</taxon>
        <taxon>Maricaulaceae</taxon>
        <taxon>Maricaulis</taxon>
    </lineage>
</organism>
<reference evidence="2 3" key="1">
    <citation type="submission" date="2006-08" db="EMBL/GenBank/DDBJ databases">
        <title>Complete sequence of Maricaulis maris MCS10.</title>
        <authorList>
            <consortium name="US DOE Joint Genome Institute"/>
            <person name="Copeland A."/>
            <person name="Lucas S."/>
            <person name="Lapidus A."/>
            <person name="Barry K."/>
            <person name="Detter J.C."/>
            <person name="Glavina del Rio T."/>
            <person name="Hammon N."/>
            <person name="Israni S."/>
            <person name="Dalin E."/>
            <person name="Tice H."/>
            <person name="Pitluck S."/>
            <person name="Saunders E."/>
            <person name="Brettin T."/>
            <person name="Bruce D."/>
            <person name="Han C."/>
            <person name="Tapia R."/>
            <person name="Gilna P."/>
            <person name="Schmutz J."/>
            <person name="Larimer F."/>
            <person name="Land M."/>
            <person name="Hauser L."/>
            <person name="Kyrpides N."/>
            <person name="Mikhailova N."/>
            <person name="Viollier P."/>
            <person name="Stephens C."/>
            <person name="Richardson P."/>
        </authorList>
    </citation>
    <scope>NUCLEOTIDE SEQUENCE [LARGE SCALE GENOMIC DNA]</scope>
    <source>
        <strain evidence="2 3">MCS10</strain>
    </source>
</reference>
<name>Q0ASC4_MARMM</name>
<dbReference type="KEGG" id="mmr:Mmar10_0520"/>
<sequence length="152" mass="16502">MVARKKHHSLTTGFHSKPSQVEEPDHAQTHDNGPTLESPLNRFLLNALAILVLGTALLVLAPPSQAQTKPASQIEIAFDPTDLIDPAGLDTLRVRIEQAARDVCREALLGDLLRPVTMRSCIRDTTERAMSQLADRRATVLAAAETAPAEQP</sequence>
<evidence type="ECO:0008006" key="4">
    <source>
        <dbReference type="Google" id="ProtNLM"/>
    </source>
</evidence>
<dbReference type="InterPro" id="IPR030972">
    <property type="entry name" value="UrcA_uranyl"/>
</dbReference>
<dbReference type="Proteomes" id="UP000001964">
    <property type="component" value="Chromosome"/>
</dbReference>
<accession>Q0ASC4</accession>
<dbReference type="HOGENOM" id="CLU_1720132_0_0_5"/>
<keyword evidence="3" id="KW-1185">Reference proteome</keyword>
<dbReference type="OrthoDB" id="7450905at2"/>
<dbReference type="AlphaFoldDB" id="Q0ASC4"/>